<dbReference type="OrthoDB" id="1937912at2759"/>
<dbReference type="PANTHER" id="PTHR45750">
    <property type="entry name" value="GH11602P"/>
    <property type="match status" value="1"/>
</dbReference>
<reference evidence="6 7" key="1">
    <citation type="journal article" date="2019" name="Commun. Biol.">
        <title>The bagworm genome reveals a unique fibroin gene that provides high tensile strength.</title>
        <authorList>
            <person name="Kono N."/>
            <person name="Nakamura H."/>
            <person name="Ohtoshi R."/>
            <person name="Tomita M."/>
            <person name="Numata K."/>
            <person name="Arakawa K."/>
        </authorList>
    </citation>
    <scope>NUCLEOTIDE SEQUENCE [LARGE SCALE GENOMIC DNA]</scope>
</reference>
<dbReference type="Gene3D" id="1.20.920.10">
    <property type="entry name" value="Bromodomain-like"/>
    <property type="match status" value="1"/>
</dbReference>
<organism evidence="6 7">
    <name type="scientific">Eumeta variegata</name>
    <name type="common">Bagworm moth</name>
    <name type="synonym">Eumeta japonica</name>
    <dbReference type="NCBI Taxonomy" id="151549"/>
    <lineage>
        <taxon>Eukaryota</taxon>
        <taxon>Metazoa</taxon>
        <taxon>Ecdysozoa</taxon>
        <taxon>Arthropoda</taxon>
        <taxon>Hexapoda</taxon>
        <taxon>Insecta</taxon>
        <taxon>Pterygota</taxon>
        <taxon>Neoptera</taxon>
        <taxon>Endopterygota</taxon>
        <taxon>Lepidoptera</taxon>
        <taxon>Glossata</taxon>
        <taxon>Ditrysia</taxon>
        <taxon>Tineoidea</taxon>
        <taxon>Psychidae</taxon>
        <taxon>Oiketicinae</taxon>
        <taxon>Eumeta</taxon>
    </lineage>
</organism>
<dbReference type="CDD" id="cd05509">
    <property type="entry name" value="Bromo_gcn5_like"/>
    <property type="match status" value="1"/>
</dbReference>
<proteinExistence type="predicted"/>
<dbReference type="GO" id="GO:0010484">
    <property type="term" value="F:histone H3 acetyltransferase activity"/>
    <property type="evidence" value="ECO:0007669"/>
    <property type="project" value="TreeGrafter"/>
</dbReference>
<evidence type="ECO:0000256" key="3">
    <source>
        <dbReference type="ARBA" id="ARBA00023315"/>
    </source>
</evidence>
<dbReference type="SMART" id="SM00297">
    <property type="entry name" value="BROMO"/>
    <property type="match status" value="1"/>
</dbReference>
<evidence type="ECO:0000313" key="7">
    <source>
        <dbReference type="Proteomes" id="UP000299102"/>
    </source>
</evidence>
<dbReference type="GO" id="GO:0140672">
    <property type="term" value="C:ATAC complex"/>
    <property type="evidence" value="ECO:0007669"/>
    <property type="project" value="TreeGrafter"/>
</dbReference>
<accession>A0A4C1VWA7</accession>
<dbReference type="GO" id="GO:0045944">
    <property type="term" value="P:positive regulation of transcription by RNA polymerase II"/>
    <property type="evidence" value="ECO:0007669"/>
    <property type="project" value="TreeGrafter"/>
</dbReference>
<dbReference type="Pfam" id="PF00439">
    <property type="entry name" value="Bromodomain"/>
    <property type="match status" value="1"/>
</dbReference>
<feature type="domain" description="Bromo" evidence="5">
    <location>
        <begin position="50"/>
        <end position="120"/>
    </location>
</feature>
<dbReference type="SUPFAM" id="SSF47370">
    <property type="entry name" value="Bromodomain"/>
    <property type="match status" value="1"/>
</dbReference>
<sequence length="121" mass="14517">MQKQQMTRLGGVCWYEAAALTPAHRFDEPFGHFVHFKSERDWGVLCCYVKNHATAWPFLKPVDKTEVPDYYDHIKYPMDLRTMGERLKARYYSARRLFVADMTRIFTNCRVYNSPDTEYYR</sequence>
<evidence type="ECO:0000259" key="5">
    <source>
        <dbReference type="PROSITE" id="PS50014"/>
    </source>
</evidence>
<dbReference type="PRINTS" id="PR00503">
    <property type="entry name" value="BROMODOMAIN"/>
</dbReference>
<protein>
    <recommendedName>
        <fullName evidence="5">Bromo domain-containing protein</fullName>
    </recommendedName>
</protein>
<dbReference type="InterPro" id="IPR001487">
    <property type="entry name" value="Bromodomain"/>
</dbReference>
<dbReference type="PROSITE" id="PS50014">
    <property type="entry name" value="BROMODOMAIN_2"/>
    <property type="match status" value="1"/>
</dbReference>
<keyword evidence="2 4" id="KW-0103">Bromodomain</keyword>
<dbReference type="InterPro" id="IPR037800">
    <property type="entry name" value="GCN5"/>
</dbReference>
<dbReference type="Proteomes" id="UP000299102">
    <property type="component" value="Unassembled WGS sequence"/>
</dbReference>
<comment type="caution">
    <text evidence="6">The sequence shown here is derived from an EMBL/GenBank/DDBJ whole genome shotgun (WGS) entry which is preliminary data.</text>
</comment>
<keyword evidence="1" id="KW-0808">Transferase</keyword>
<dbReference type="PANTHER" id="PTHR45750:SF3">
    <property type="entry name" value="HISTONE ACETYLTRANSFERASE"/>
    <property type="match status" value="1"/>
</dbReference>
<dbReference type="EMBL" id="BGZK01000429">
    <property type="protein sequence ID" value="GBP43053.1"/>
    <property type="molecule type" value="Genomic_DNA"/>
</dbReference>
<name>A0A4C1VWA7_EUMVA</name>
<dbReference type="InterPro" id="IPR036427">
    <property type="entry name" value="Bromodomain-like_sf"/>
</dbReference>
<dbReference type="STRING" id="151549.A0A4C1VWA7"/>
<evidence type="ECO:0000313" key="6">
    <source>
        <dbReference type="EMBL" id="GBP43053.1"/>
    </source>
</evidence>
<evidence type="ECO:0000256" key="1">
    <source>
        <dbReference type="ARBA" id="ARBA00022679"/>
    </source>
</evidence>
<dbReference type="PROSITE" id="PS00633">
    <property type="entry name" value="BROMODOMAIN_1"/>
    <property type="match status" value="1"/>
</dbReference>
<dbReference type="AlphaFoldDB" id="A0A4C1VWA7"/>
<evidence type="ECO:0000256" key="2">
    <source>
        <dbReference type="ARBA" id="ARBA00023117"/>
    </source>
</evidence>
<evidence type="ECO:0000256" key="4">
    <source>
        <dbReference type="PROSITE-ProRule" id="PRU00035"/>
    </source>
</evidence>
<gene>
    <name evidence="6" type="ORF">EVAR_96313_1</name>
</gene>
<keyword evidence="7" id="KW-1185">Reference proteome</keyword>
<dbReference type="InterPro" id="IPR018359">
    <property type="entry name" value="Bromodomain_CS"/>
</dbReference>
<keyword evidence="3" id="KW-0012">Acyltransferase</keyword>